<dbReference type="SMART" id="SM00909">
    <property type="entry name" value="Germane"/>
    <property type="match status" value="1"/>
</dbReference>
<gene>
    <name evidence="3" type="ORF">KPL37_08680</name>
</gene>
<feature type="chain" id="PRO_5047487913" evidence="1">
    <location>
        <begin position="19"/>
        <end position="211"/>
    </location>
</feature>
<accession>A0ABS6BTI2</accession>
<dbReference type="Proteomes" id="UP000776252">
    <property type="component" value="Unassembled WGS sequence"/>
</dbReference>
<dbReference type="InterPro" id="IPR019606">
    <property type="entry name" value="GerMN"/>
</dbReference>
<keyword evidence="4" id="KW-1185">Reference proteome</keyword>
<evidence type="ECO:0000259" key="2">
    <source>
        <dbReference type="SMART" id="SM00909"/>
    </source>
</evidence>
<feature type="domain" description="GerMN" evidence="2">
    <location>
        <begin position="102"/>
        <end position="194"/>
    </location>
</feature>
<comment type="caution">
    <text evidence="3">The sequence shown here is derived from an EMBL/GenBank/DDBJ whole genome shotgun (WGS) entry which is preliminary data.</text>
</comment>
<dbReference type="Pfam" id="PF10646">
    <property type="entry name" value="Germane"/>
    <property type="match status" value="1"/>
</dbReference>
<dbReference type="RefSeq" id="WP_216148040.1">
    <property type="nucleotide sequence ID" value="NZ_JAHLDV010000014.1"/>
</dbReference>
<reference evidence="3 4" key="1">
    <citation type="submission" date="2021-06" db="EMBL/GenBank/DDBJ databases">
        <title>Clostridia strains as spoilage organisms.</title>
        <authorList>
            <person name="Wambui J."/>
            <person name="Stephan R."/>
            <person name="Stevens M.J.A."/>
        </authorList>
    </citation>
    <scope>NUCLEOTIDE SEQUENCE [LARGE SCALE GENOMIC DNA]</scope>
    <source>
        <strain evidence="3 4">DSM 14204</strain>
    </source>
</reference>
<proteinExistence type="predicted"/>
<dbReference type="EMBL" id="JAHLDV010000014">
    <property type="protein sequence ID" value="MBU3159825.1"/>
    <property type="molecule type" value="Genomic_DNA"/>
</dbReference>
<protein>
    <submittedName>
        <fullName evidence="3">GerMN domain-containing protein</fullName>
    </submittedName>
</protein>
<evidence type="ECO:0000313" key="3">
    <source>
        <dbReference type="EMBL" id="MBU3159825.1"/>
    </source>
</evidence>
<name>A0ABS6BTI2_9CLOT</name>
<evidence type="ECO:0000313" key="4">
    <source>
        <dbReference type="Proteomes" id="UP000776252"/>
    </source>
</evidence>
<feature type="signal peptide" evidence="1">
    <location>
        <begin position="1"/>
        <end position="18"/>
    </location>
</feature>
<sequence length="211" mass="22928">MKKFLSVILCSVFVFTLAACGKAEVKDTSTKSEVKEESTVTAKAEKPVASTVTPTVEPTVEPTIKPTVKSEDIKSREVVLYFSDDQAMYFASEKRTMKAPTAKSIVEELVKGPAVKSGSTAKSYATLPTNLQVSDVEIKENIAYVNLKTKLNVEGSAGEQMALFSIVNTLVLDKELGITKVQFLLAGENVKTIGGQYDVSEPMSENKEMMK</sequence>
<evidence type="ECO:0000256" key="1">
    <source>
        <dbReference type="SAM" id="SignalP"/>
    </source>
</evidence>
<keyword evidence="1" id="KW-0732">Signal</keyword>
<organism evidence="3 4">
    <name type="scientific">Clostridium frigoris</name>
    <dbReference type="NCBI Taxonomy" id="205327"/>
    <lineage>
        <taxon>Bacteria</taxon>
        <taxon>Bacillati</taxon>
        <taxon>Bacillota</taxon>
        <taxon>Clostridia</taxon>
        <taxon>Eubacteriales</taxon>
        <taxon>Clostridiaceae</taxon>
        <taxon>Clostridium</taxon>
    </lineage>
</organism>
<dbReference type="PROSITE" id="PS51257">
    <property type="entry name" value="PROKAR_LIPOPROTEIN"/>
    <property type="match status" value="1"/>
</dbReference>